<sequence>MTKSKIFFIVATLASILIACSQSDEGTFMQGDITEIDKESGDMEVEVEAWTTIGEPESSTVSSEFIDAPTSQTIRVSNPEDYEEGEKVKVKVIKNYEEDVWDLDRLTFEVEELN</sequence>
<organism evidence="3 4">
    <name type="scientific">Sediminibacillus halophilus</name>
    <dbReference type="NCBI Taxonomy" id="482461"/>
    <lineage>
        <taxon>Bacteria</taxon>
        <taxon>Bacillati</taxon>
        <taxon>Bacillota</taxon>
        <taxon>Bacilli</taxon>
        <taxon>Bacillales</taxon>
        <taxon>Bacillaceae</taxon>
        <taxon>Sediminibacillus</taxon>
    </lineage>
</organism>
<evidence type="ECO:0000259" key="2">
    <source>
        <dbReference type="PROSITE" id="PS50126"/>
    </source>
</evidence>
<proteinExistence type="predicted"/>
<reference evidence="4" key="1">
    <citation type="submission" date="2016-10" db="EMBL/GenBank/DDBJ databases">
        <authorList>
            <person name="Varghese N."/>
            <person name="Submissions S."/>
        </authorList>
    </citation>
    <scope>NUCLEOTIDE SEQUENCE [LARGE SCALE GENOMIC DNA]</scope>
    <source>
        <strain evidence="4">CGMCC 1.6199</strain>
    </source>
</reference>
<dbReference type="EMBL" id="FNHF01000003">
    <property type="protein sequence ID" value="SDM57906.1"/>
    <property type="molecule type" value="Genomic_DNA"/>
</dbReference>
<keyword evidence="1" id="KW-0732">Signal</keyword>
<dbReference type="PROSITE" id="PS51257">
    <property type="entry name" value="PROKAR_LIPOPROTEIN"/>
    <property type="match status" value="1"/>
</dbReference>
<dbReference type="Proteomes" id="UP000182347">
    <property type="component" value="Unassembled WGS sequence"/>
</dbReference>
<dbReference type="AlphaFoldDB" id="A0A1G9UDA2"/>
<protein>
    <recommendedName>
        <fullName evidence="2">S1 motif domain-containing protein</fullName>
    </recommendedName>
</protein>
<dbReference type="InterPro" id="IPR003029">
    <property type="entry name" value="S1_domain"/>
</dbReference>
<feature type="chain" id="PRO_5039625154" description="S1 motif domain-containing protein" evidence="1">
    <location>
        <begin position="20"/>
        <end position="114"/>
    </location>
</feature>
<feature type="signal peptide" evidence="1">
    <location>
        <begin position="1"/>
        <end position="19"/>
    </location>
</feature>
<name>A0A1G9UDA2_9BACI</name>
<gene>
    <name evidence="3" type="ORF">SAMN05216244_2971</name>
</gene>
<evidence type="ECO:0000313" key="3">
    <source>
        <dbReference type="EMBL" id="SDM57906.1"/>
    </source>
</evidence>
<accession>A0A1G9UDA2</accession>
<dbReference type="GO" id="GO:0003676">
    <property type="term" value="F:nucleic acid binding"/>
    <property type="evidence" value="ECO:0007669"/>
    <property type="project" value="InterPro"/>
</dbReference>
<dbReference type="OrthoDB" id="2974330at2"/>
<dbReference type="STRING" id="482461.SAMN05216244_2971"/>
<dbReference type="PROSITE" id="PS50126">
    <property type="entry name" value="S1"/>
    <property type="match status" value="1"/>
</dbReference>
<evidence type="ECO:0000256" key="1">
    <source>
        <dbReference type="SAM" id="SignalP"/>
    </source>
</evidence>
<dbReference type="RefSeq" id="WP_074600027.1">
    <property type="nucleotide sequence ID" value="NZ_FNHF01000003.1"/>
</dbReference>
<evidence type="ECO:0000313" key="4">
    <source>
        <dbReference type="Proteomes" id="UP000182347"/>
    </source>
</evidence>
<keyword evidence="4" id="KW-1185">Reference proteome</keyword>
<feature type="domain" description="S1 motif" evidence="2">
    <location>
        <begin position="26"/>
        <end position="111"/>
    </location>
</feature>